<dbReference type="SUPFAM" id="SSF48371">
    <property type="entry name" value="ARM repeat"/>
    <property type="match status" value="1"/>
</dbReference>
<protein>
    <recommendedName>
        <fullName evidence="3">HEAT repeat domain-containing protein</fullName>
    </recommendedName>
</protein>
<accession>A0A5J4KUZ0</accession>
<gene>
    <name evidence="1" type="ORF">KDW_44820</name>
</gene>
<dbReference type="RefSeq" id="WP_151758077.1">
    <property type="nucleotide sequence ID" value="NZ_BKZW01000002.1"/>
</dbReference>
<evidence type="ECO:0000313" key="1">
    <source>
        <dbReference type="EMBL" id="GER90320.1"/>
    </source>
</evidence>
<comment type="caution">
    <text evidence="1">The sequence shown here is derived from an EMBL/GenBank/DDBJ whole genome shotgun (WGS) entry which is preliminary data.</text>
</comment>
<dbReference type="Gene3D" id="1.25.10.10">
    <property type="entry name" value="Leucine-rich Repeat Variant"/>
    <property type="match status" value="1"/>
</dbReference>
<sequence length="237" mass="26735">MYEKMLERIFQSTDWPPDETILQLFRQKPNETVPLLLRAIEESDKVDGATAIDMLGMIGYPENQAAIPTMVGFFCADINDPRYLSTCDALFQMEPDVTVPHIIRALLDKGAPYHIVRNINETSWAEDVAGICWTISARTDVVDQAYALRCCPAVNALLLQADPARATDFFLSALLSVIERAGETVDYVIPSLIELIKRDPENKIKKRARQILTTFKPETLGDYTLLINQDKSERTNI</sequence>
<dbReference type="InterPro" id="IPR011989">
    <property type="entry name" value="ARM-like"/>
</dbReference>
<name>A0A5J4KUZ0_9CHLR</name>
<reference evidence="1 2" key="1">
    <citation type="submission" date="2019-10" db="EMBL/GenBank/DDBJ databases">
        <title>Dictyobacter vulcani sp. nov., within the class Ktedonobacteria, isolated from soil of volcanic Mt. Zao.</title>
        <authorList>
            <person name="Zheng Y."/>
            <person name="Wang C.M."/>
            <person name="Sakai Y."/>
            <person name="Abe K."/>
            <person name="Yokota A."/>
            <person name="Yabe S."/>
        </authorList>
    </citation>
    <scope>NUCLEOTIDE SEQUENCE [LARGE SCALE GENOMIC DNA]</scope>
    <source>
        <strain evidence="1 2">W12</strain>
    </source>
</reference>
<dbReference type="AlphaFoldDB" id="A0A5J4KUZ0"/>
<evidence type="ECO:0008006" key="3">
    <source>
        <dbReference type="Google" id="ProtNLM"/>
    </source>
</evidence>
<organism evidence="1 2">
    <name type="scientific">Dictyobacter vulcani</name>
    <dbReference type="NCBI Taxonomy" id="2607529"/>
    <lineage>
        <taxon>Bacteria</taxon>
        <taxon>Bacillati</taxon>
        <taxon>Chloroflexota</taxon>
        <taxon>Ktedonobacteria</taxon>
        <taxon>Ktedonobacterales</taxon>
        <taxon>Dictyobacteraceae</taxon>
        <taxon>Dictyobacter</taxon>
    </lineage>
</organism>
<proteinExistence type="predicted"/>
<keyword evidence="2" id="KW-1185">Reference proteome</keyword>
<dbReference type="InterPro" id="IPR016024">
    <property type="entry name" value="ARM-type_fold"/>
</dbReference>
<evidence type="ECO:0000313" key="2">
    <source>
        <dbReference type="Proteomes" id="UP000326912"/>
    </source>
</evidence>
<dbReference type="Proteomes" id="UP000326912">
    <property type="component" value="Unassembled WGS sequence"/>
</dbReference>
<dbReference type="EMBL" id="BKZW01000002">
    <property type="protein sequence ID" value="GER90320.1"/>
    <property type="molecule type" value="Genomic_DNA"/>
</dbReference>